<keyword evidence="4" id="KW-0949">S-adenosyl-L-methionine</keyword>
<dbReference type="PANTHER" id="PTHR43667">
    <property type="entry name" value="CYCLOPROPANE-FATTY-ACYL-PHOSPHOLIPID SYNTHASE"/>
    <property type="match status" value="1"/>
</dbReference>
<sequence>MEVEKTASADLVLPVTHRWFKSLIVKSLAQLKQGHLLIRDQDETLLFGQPDSHPSAILEVHHSQFYMRLFTSGSNGAADSFIDGDWSTPDLTALLELFAANMPMLDAIERSSLLLLTPFRFWRQFRNRNNLSGSKRNILAHYDISNEFYQLILDERMQYSSGIYTTDDCSLAEAQTQKLHRICQQLELSPADHLLEIGTGWGGLAIFAASEYGCRVTTTTISDAQYVIAQQRILDAGLSDKVTLLKQDYRTLTGQYDKLVSVEMIEAVGHDFLPDYFRRLGRLIRPGGRLLLQAITIDDRRYDSYRKGQDFIQERIFPGGCLPSLTEIVRHLKDQTHLQVTGVYDFAQSYARTLSDWRSRFEQRWSQIQSLGFDDVFYRLWLFYFCYCEAGFKQRTISVIQLDALQPLSFSPEGA</sequence>
<dbReference type="AlphaFoldDB" id="A0A841GDJ0"/>
<proteinExistence type="inferred from homology"/>
<evidence type="ECO:0000256" key="1">
    <source>
        <dbReference type="ARBA" id="ARBA00010815"/>
    </source>
</evidence>
<keyword evidence="8" id="KW-1185">Reference proteome</keyword>
<dbReference type="GO" id="GO:0008610">
    <property type="term" value="P:lipid biosynthetic process"/>
    <property type="evidence" value="ECO:0007669"/>
    <property type="project" value="InterPro"/>
</dbReference>
<dbReference type="SUPFAM" id="SSF53335">
    <property type="entry name" value="S-adenosyl-L-methionine-dependent methyltransferases"/>
    <property type="match status" value="1"/>
</dbReference>
<feature type="active site" evidence="6">
    <location>
        <position position="388"/>
    </location>
</feature>
<dbReference type="PIRSF" id="PIRSF003085">
    <property type="entry name" value="CMAS"/>
    <property type="match status" value="1"/>
</dbReference>
<dbReference type="GO" id="GO:0008825">
    <property type="term" value="F:cyclopropane-fatty-acyl-phospholipid synthase activity"/>
    <property type="evidence" value="ECO:0007669"/>
    <property type="project" value="UniProtKB-EC"/>
</dbReference>
<keyword evidence="5" id="KW-0443">Lipid metabolism</keyword>
<dbReference type="InterPro" id="IPR050723">
    <property type="entry name" value="CFA/CMAS"/>
</dbReference>
<evidence type="ECO:0000256" key="5">
    <source>
        <dbReference type="ARBA" id="ARBA00023098"/>
    </source>
</evidence>
<comment type="similarity">
    <text evidence="1">Belongs to the CFA/CMAS family.</text>
</comment>
<dbReference type="EMBL" id="JACHGR010000002">
    <property type="protein sequence ID" value="MBB6054676.1"/>
    <property type="molecule type" value="Genomic_DNA"/>
</dbReference>
<dbReference type="InterPro" id="IPR029063">
    <property type="entry name" value="SAM-dependent_MTases_sf"/>
</dbReference>
<evidence type="ECO:0000256" key="2">
    <source>
        <dbReference type="ARBA" id="ARBA00022603"/>
    </source>
</evidence>
<dbReference type="GO" id="GO:0032259">
    <property type="term" value="P:methylation"/>
    <property type="evidence" value="ECO:0007669"/>
    <property type="project" value="UniProtKB-KW"/>
</dbReference>
<evidence type="ECO:0000313" key="8">
    <source>
        <dbReference type="Proteomes" id="UP000585721"/>
    </source>
</evidence>
<name>A0A841GDJ0_9GAMM</name>
<keyword evidence="3 7" id="KW-0808">Transferase</keyword>
<comment type="caution">
    <text evidence="7">The sequence shown here is derived from an EMBL/GenBank/DDBJ whole genome shotgun (WGS) entry which is preliminary data.</text>
</comment>
<evidence type="ECO:0000256" key="4">
    <source>
        <dbReference type="ARBA" id="ARBA00022691"/>
    </source>
</evidence>
<dbReference type="CDD" id="cd02440">
    <property type="entry name" value="AdoMet_MTases"/>
    <property type="match status" value="1"/>
</dbReference>
<dbReference type="Pfam" id="PF02353">
    <property type="entry name" value="CMAS"/>
    <property type="match status" value="1"/>
</dbReference>
<evidence type="ECO:0000313" key="7">
    <source>
        <dbReference type="EMBL" id="MBB6054676.1"/>
    </source>
</evidence>
<dbReference type="Gene3D" id="3.40.50.150">
    <property type="entry name" value="Vaccinia Virus protein VP39"/>
    <property type="match status" value="1"/>
</dbReference>
<dbReference type="EC" id="2.1.1.79" evidence="7"/>
<dbReference type="PANTHER" id="PTHR43667:SF2">
    <property type="entry name" value="FATTY ACID C-METHYL TRANSFERASE"/>
    <property type="match status" value="1"/>
</dbReference>
<reference evidence="7 8" key="1">
    <citation type="submission" date="2020-08" db="EMBL/GenBank/DDBJ databases">
        <title>Genomic Encyclopedia of Type Strains, Phase IV (KMG-IV): sequencing the most valuable type-strain genomes for metagenomic binning, comparative biology and taxonomic classification.</title>
        <authorList>
            <person name="Goeker M."/>
        </authorList>
    </citation>
    <scope>NUCLEOTIDE SEQUENCE [LARGE SCALE GENOMIC DNA]</scope>
    <source>
        <strain evidence="7 8">DSM 22975</strain>
    </source>
</reference>
<keyword evidence="2 7" id="KW-0489">Methyltransferase</keyword>
<dbReference type="InterPro" id="IPR003333">
    <property type="entry name" value="CMAS"/>
</dbReference>
<accession>A0A841GDJ0</accession>
<evidence type="ECO:0000256" key="6">
    <source>
        <dbReference type="PIRSR" id="PIRSR003085-1"/>
    </source>
</evidence>
<evidence type="ECO:0000256" key="3">
    <source>
        <dbReference type="ARBA" id="ARBA00022679"/>
    </source>
</evidence>
<dbReference type="Proteomes" id="UP000585721">
    <property type="component" value="Unassembled WGS sequence"/>
</dbReference>
<protein>
    <submittedName>
        <fullName evidence="7">Cyclopropane-fatty-acyl-phospholipid synthase</fullName>
        <ecNumber evidence="7">2.1.1.79</ecNumber>
    </submittedName>
</protein>
<gene>
    <name evidence="7" type="ORF">HNR75_000548</name>
</gene>
<dbReference type="RefSeq" id="WP_188025492.1">
    <property type="nucleotide sequence ID" value="NZ_JACHGR010000002.1"/>
</dbReference>
<organism evidence="7 8">
    <name type="scientific">Tolumonas osonensis</name>
    <dbReference type="NCBI Taxonomy" id="675874"/>
    <lineage>
        <taxon>Bacteria</taxon>
        <taxon>Pseudomonadati</taxon>
        <taxon>Pseudomonadota</taxon>
        <taxon>Gammaproteobacteria</taxon>
        <taxon>Aeromonadales</taxon>
        <taxon>Aeromonadaceae</taxon>
        <taxon>Tolumonas</taxon>
    </lineage>
</organism>